<dbReference type="InParanoid" id="A0A7J7CRA3"/>
<dbReference type="SUPFAM" id="SSF48452">
    <property type="entry name" value="TPR-like"/>
    <property type="match status" value="1"/>
</dbReference>
<evidence type="ECO:0000313" key="2">
    <source>
        <dbReference type="Proteomes" id="UP000593562"/>
    </source>
</evidence>
<dbReference type="OrthoDB" id="1924189at2759"/>
<gene>
    <name evidence="1" type="ORF">HS088_TW14G00736</name>
</gene>
<protein>
    <recommendedName>
        <fullName evidence="3">Tetratricopeptide repeat-like superfamily protein</fullName>
    </recommendedName>
</protein>
<keyword evidence="2" id="KW-1185">Reference proteome</keyword>
<comment type="caution">
    <text evidence="1">The sequence shown here is derived from an EMBL/GenBank/DDBJ whole genome shotgun (WGS) entry which is preliminary data.</text>
</comment>
<dbReference type="Gene3D" id="1.25.40.10">
    <property type="entry name" value="Tetratricopeptide repeat domain"/>
    <property type="match status" value="1"/>
</dbReference>
<evidence type="ECO:0000313" key="1">
    <source>
        <dbReference type="EMBL" id="KAF5736591.1"/>
    </source>
</evidence>
<dbReference type="PANTHER" id="PTHR26312:SF176">
    <property type="entry name" value="TETRATRICOPEPTIDE-LIKE HELICAL DOMAIN-CONTAINING PROTEIN-RELATED"/>
    <property type="match status" value="1"/>
</dbReference>
<dbReference type="EMBL" id="JAAARO010000014">
    <property type="protein sequence ID" value="KAF5736591.1"/>
    <property type="molecule type" value="Genomic_DNA"/>
</dbReference>
<evidence type="ECO:0008006" key="3">
    <source>
        <dbReference type="Google" id="ProtNLM"/>
    </source>
</evidence>
<dbReference type="PANTHER" id="PTHR26312">
    <property type="entry name" value="TETRATRICOPEPTIDE REPEAT PROTEIN 5"/>
    <property type="match status" value="1"/>
</dbReference>
<sequence length="497" mass="56176">MGLHSPKLTVPQSVYNVPKPACSGYCSSPLTTRTGIRGRGFGFRLVHQSGSFGSCNSKGRDLKRFCTANFGEFSNDELSKQIEEFTHNFSFFEDEHDSSNSKESAYAVSDVDNALEGKTSRNMSSLTPFSVLNVQMLEPSLLGIRPEPPEWPERDEIVRVGIERKANSGDIPLSLRIIKKKRQWQEGFVDAGEFAYCSVKKAFSSMVFIIRELQTYALDIRQSLYCEDLQVIVLKVQKEMNASFVWLFQQVFSRTPTLMIYVMILLANFTVHSMADNIVIAAVPSPKTTSGTVSLLEQMNQESTLKSAVSLPDISDAGLPGNQGMALEEVRLWKSIVEAASRIRGESRFKNFDHETIKNFVSPVAVEIEPDDYEEYSRMNLLYQMSIAEEPNNPLLLSNYGQFLRLVAHDHDRAEECFKHAILLEPPDADALSLYAEFLWVVRKDICAAEERYQQAMEADPNNPHYISKYAYFLWGTGNEETCFPLNPSSDNYNKVM</sequence>
<accession>A0A7J7CRA3</accession>
<dbReference type="Proteomes" id="UP000593562">
    <property type="component" value="Unassembled WGS sequence"/>
</dbReference>
<dbReference type="InterPro" id="IPR011990">
    <property type="entry name" value="TPR-like_helical_dom_sf"/>
</dbReference>
<proteinExistence type="predicted"/>
<reference evidence="1 2" key="1">
    <citation type="journal article" date="2020" name="Nat. Commun.">
        <title>Genome of Tripterygium wilfordii and identification of cytochrome P450 involved in triptolide biosynthesis.</title>
        <authorList>
            <person name="Tu L."/>
            <person name="Su P."/>
            <person name="Zhang Z."/>
            <person name="Gao L."/>
            <person name="Wang J."/>
            <person name="Hu T."/>
            <person name="Zhou J."/>
            <person name="Zhang Y."/>
            <person name="Zhao Y."/>
            <person name="Liu Y."/>
            <person name="Song Y."/>
            <person name="Tong Y."/>
            <person name="Lu Y."/>
            <person name="Yang J."/>
            <person name="Xu C."/>
            <person name="Jia M."/>
            <person name="Peters R.J."/>
            <person name="Huang L."/>
            <person name="Gao W."/>
        </authorList>
    </citation>
    <scope>NUCLEOTIDE SEQUENCE [LARGE SCALE GENOMIC DNA]</scope>
    <source>
        <strain evidence="2">cv. XIE 37</strain>
        <tissue evidence="1">Leaf</tissue>
    </source>
</reference>
<name>A0A7J7CRA3_TRIWF</name>
<dbReference type="AlphaFoldDB" id="A0A7J7CRA3"/>
<organism evidence="1 2">
    <name type="scientific">Tripterygium wilfordii</name>
    <name type="common">Thunder God vine</name>
    <dbReference type="NCBI Taxonomy" id="458696"/>
    <lineage>
        <taxon>Eukaryota</taxon>
        <taxon>Viridiplantae</taxon>
        <taxon>Streptophyta</taxon>
        <taxon>Embryophyta</taxon>
        <taxon>Tracheophyta</taxon>
        <taxon>Spermatophyta</taxon>
        <taxon>Magnoliopsida</taxon>
        <taxon>eudicotyledons</taxon>
        <taxon>Gunneridae</taxon>
        <taxon>Pentapetalae</taxon>
        <taxon>rosids</taxon>
        <taxon>fabids</taxon>
        <taxon>Celastrales</taxon>
        <taxon>Celastraceae</taxon>
        <taxon>Tripterygium</taxon>
    </lineage>
</organism>